<gene>
    <name evidence="13" type="primary">thrB</name>
    <name evidence="16" type="ORF">CLV36_11921</name>
</gene>
<evidence type="ECO:0000256" key="7">
    <source>
        <dbReference type="ARBA" id="ARBA00022697"/>
    </source>
</evidence>
<dbReference type="Proteomes" id="UP000238836">
    <property type="component" value="Unassembled WGS sequence"/>
</dbReference>
<evidence type="ECO:0000256" key="3">
    <source>
        <dbReference type="ARBA" id="ARBA00012078"/>
    </source>
</evidence>
<reference evidence="16 17" key="1">
    <citation type="submission" date="2018-03" db="EMBL/GenBank/DDBJ databases">
        <title>Genomic Encyclopedia of Archaeal and Bacterial Type Strains, Phase II (KMG-II): from individual species to whole genera.</title>
        <authorList>
            <person name="Goeker M."/>
        </authorList>
    </citation>
    <scope>NUCLEOTIDE SEQUENCE [LARGE SCALE GENOMIC DNA]</scope>
    <source>
        <strain evidence="16 17">RHA1</strain>
    </source>
</reference>
<feature type="domain" description="GHMP kinase C-terminal" evidence="15">
    <location>
        <begin position="204"/>
        <end position="278"/>
    </location>
</feature>
<evidence type="ECO:0000313" key="16">
    <source>
        <dbReference type="EMBL" id="PRZ11901.1"/>
    </source>
</evidence>
<evidence type="ECO:0000256" key="11">
    <source>
        <dbReference type="ARBA" id="ARBA00049375"/>
    </source>
</evidence>
<dbReference type="Gene3D" id="3.30.70.890">
    <property type="entry name" value="GHMP kinase, C-terminal domain"/>
    <property type="match status" value="1"/>
</dbReference>
<dbReference type="EMBL" id="PVTZ01000019">
    <property type="protein sequence ID" value="PRZ11901.1"/>
    <property type="molecule type" value="Genomic_DNA"/>
</dbReference>
<evidence type="ECO:0000256" key="4">
    <source>
        <dbReference type="ARBA" id="ARBA00017858"/>
    </source>
</evidence>
<evidence type="ECO:0000256" key="5">
    <source>
        <dbReference type="ARBA" id="ARBA00022605"/>
    </source>
</evidence>
<evidence type="ECO:0000259" key="14">
    <source>
        <dbReference type="Pfam" id="PF00288"/>
    </source>
</evidence>
<comment type="catalytic activity">
    <reaction evidence="11 13">
        <text>L-homoserine + ATP = O-phospho-L-homoserine + ADP + H(+)</text>
        <dbReference type="Rhea" id="RHEA:13985"/>
        <dbReference type="ChEBI" id="CHEBI:15378"/>
        <dbReference type="ChEBI" id="CHEBI:30616"/>
        <dbReference type="ChEBI" id="CHEBI:57476"/>
        <dbReference type="ChEBI" id="CHEBI:57590"/>
        <dbReference type="ChEBI" id="CHEBI:456216"/>
        <dbReference type="EC" id="2.7.1.39"/>
    </reaction>
</comment>
<feature type="binding site" evidence="13">
    <location>
        <begin position="90"/>
        <end position="100"/>
    </location>
    <ligand>
        <name>ATP</name>
        <dbReference type="ChEBI" id="CHEBI:30616"/>
    </ligand>
</feature>
<dbReference type="PROSITE" id="PS00627">
    <property type="entry name" value="GHMP_KINASES_ATP"/>
    <property type="match status" value="1"/>
</dbReference>
<dbReference type="Gene3D" id="3.30.230.10">
    <property type="match status" value="1"/>
</dbReference>
<comment type="function">
    <text evidence="12 13">Catalyzes the ATP-dependent phosphorylation of L-homoserine to L-homoserine phosphate.</text>
</comment>
<accession>A0ABX5EMA8</accession>
<keyword evidence="10 13" id="KW-0067">ATP-binding</keyword>
<dbReference type="Pfam" id="PF08544">
    <property type="entry name" value="GHMP_kinases_C"/>
    <property type="match status" value="1"/>
</dbReference>
<keyword evidence="17" id="KW-1185">Reference proteome</keyword>
<comment type="caution">
    <text evidence="16">The sequence shown here is derived from an EMBL/GenBank/DDBJ whole genome shotgun (WGS) entry which is preliminary data.</text>
</comment>
<comment type="similarity">
    <text evidence="2 13">Belongs to the GHMP kinase family. Homoserine kinase subfamily.</text>
</comment>
<dbReference type="PANTHER" id="PTHR20861">
    <property type="entry name" value="HOMOSERINE/4-DIPHOSPHOCYTIDYL-2-C-METHYL-D-ERYTHRITOL KINASE"/>
    <property type="match status" value="1"/>
</dbReference>
<dbReference type="InterPro" id="IPR006204">
    <property type="entry name" value="GHMP_kinase_N_dom"/>
</dbReference>
<dbReference type="InterPro" id="IPR013750">
    <property type="entry name" value="GHMP_kinase_C_dom"/>
</dbReference>
<dbReference type="RefSeq" id="WP_022735717.1">
    <property type="nucleotide sequence ID" value="NZ_PVTZ01000019.1"/>
</dbReference>
<proteinExistence type="inferred from homology"/>
<sequence length="306" mass="33385">MMSFAPFEVSVPCSTANLGPGFDSIGLAFNRYLRLRFSPSTHLHIRVISGAGKDIPLDENNLIVNVMKQAFAEAQTVLPPFTLEIENEIPLARGLGSSAAAIVGAYLAANRMLGEKWSKQELLQRATRWEGHPDNVGASLYGGMVVGTWDEEQAHILPCPPPDLPFLAVIPQQTLFTEQARRVLPKSYSKEDAILSSSRANLLVAALLQKRWEFLSVAMDDLFHQPYRLPLVPGLQEAIAEARHHGAYGVALSGAGPTLLAACENVQQAASYFRRLYEKLGIAIDLVELSPCLAGAQARQLDQAPF</sequence>
<name>A0ABX5EMA8_9BACL</name>
<dbReference type="InterPro" id="IPR020568">
    <property type="entry name" value="Ribosomal_Su5_D2-typ_SF"/>
</dbReference>
<dbReference type="InterPro" id="IPR006203">
    <property type="entry name" value="GHMP_knse_ATP-bd_CS"/>
</dbReference>
<dbReference type="PIRSF" id="PIRSF000676">
    <property type="entry name" value="Homoser_kin"/>
    <property type="match status" value="1"/>
</dbReference>
<dbReference type="SUPFAM" id="SSF55060">
    <property type="entry name" value="GHMP Kinase, C-terminal domain"/>
    <property type="match status" value="1"/>
</dbReference>
<evidence type="ECO:0000256" key="2">
    <source>
        <dbReference type="ARBA" id="ARBA00007370"/>
    </source>
</evidence>
<evidence type="ECO:0000256" key="10">
    <source>
        <dbReference type="ARBA" id="ARBA00022840"/>
    </source>
</evidence>
<keyword evidence="7 13" id="KW-0791">Threonine biosynthesis</keyword>
<dbReference type="GO" id="GO:0016301">
    <property type="term" value="F:kinase activity"/>
    <property type="evidence" value="ECO:0007669"/>
    <property type="project" value="UniProtKB-KW"/>
</dbReference>
<dbReference type="NCBIfam" id="TIGR00191">
    <property type="entry name" value="thrB"/>
    <property type="match status" value="1"/>
</dbReference>
<dbReference type="InterPro" id="IPR000870">
    <property type="entry name" value="Homoserine_kinase"/>
</dbReference>
<dbReference type="InterPro" id="IPR014721">
    <property type="entry name" value="Ribsml_uS5_D2-typ_fold_subgr"/>
</dbReference>
<comment type="subcellular location">
    <subcellularLocation>
        <location evidence="13">Cytoplasm</location>
    </subcellularLocation>
</comment>
<dbReference type="SUPFAM" id="SSF54211">
    <property type="entry name" value="Ribosomal protein S5 domain 2-like"/>
    <property type="match status" value="1"/>
</dbReference>
<keyword evidence="9 13" id="KW-0418">Kinase</keyword>
<keyword evidence="5 13" id="KW-0028">Amino-acid biosynthesis</keyword>
<evidence type="ECO:0000259" key="15">
    <source>
        <dbReference type="Pfam" id="PF08544"/>
    </source>
</evidence>
<keyword evidence="6 13" id="KW-0808">Transferase</keyword>
<evidence type="ECO:0000256" key="13">
    <source>
        <dbReference type="HAMAP-Rule" id="MF_00384"/>
    </source>
</evidence>
<evidence type="ECO:0000256" key="12">
    <source>
        <dbReference type="ARBA" id="ARBA00049954"/>
    </source>
</evidence>
<evidence type="ECO:0000256" key="6">
    <source>
        <dbReference type="ARBA" id="ARBA00022679"/>
    </source>
</evidence>
<evidence type="ECO:0000256" key="1">
    <source>
        <dbReference type="ARBA" id="ARBA00005015"/>
    </source>
</evidence>
<feature type="domain" description="GHMP kinase N-terminal" evidence="14">
    <location>
        <begin position="61"/>
        <end position="143"/>
    </location>
</feature>
<dbReference type="InterPro" id="IPR036554">
    <property type="entry name" value="GHMP_kinase_C_sf"/>
</dbReference>
<dbReference type="Pfam" id="PF00288">
    <property type="entry name" value="GHMP_kinases_N"/>
    <property type="match status" value="1"/>
</dbReference>
<dbReference type="PRINTS" id="PR00958">
    <property type="entry name" value="HOMSERKINASE"/>
</dbReference>
<keyword evidence="13" id="KW-0963">Cytoplasm</keyword>
<comment type="pathway">
    <text evidence="1 13">Amino-acid biosynthesis; L-threonine biosynthesis; L-threonine from L-aspartate: step 4/5.</text>
</comment>
<keyword evidence="8 13" id="KW-0547">Nucleotide-binding</keyword>
<evidence type="ECO:0000313" key="17">
    <source>
        <dbReference type="Proteomes" id="UP000238836"/>
    </source>
</evidence>
<dbReference type="HAMAP" id="MF_00384">
    <property type="entry name" value="Homoser_kinase"/>
    <property type="match status" value="1"/>
</dbReference>
<dbReference type="PANTHER" id="PTHR20861:SF1">
    <property type="entry name" value="HOMOSERINE KINASE"/>
    <property type="match status" value="1"/>
</dbReference>
<protein>
    <recommendedName>
        <fullName evidence="4 13">Homoserine kinase</fullName>
        <shortName evidence="13">HK</shortName>
        <shortName evidence="13">HSK</shortName>
        <ecNumber evidence="3 13">2.7.1.39</ecNumber>
    </recommendedName>
</protein>
<evidence type="ECO:0000256" key="8">
    <source>
        <dbReference type="ARBA" id="ARBA00022741"/>
    </source>
</evidence>
<evidence type="ECO:0000256" key="9">
    <source>
        <dbReference type="ARBA" id="ARBA00022777"/>
    </source>
</evidence>
<organism evidence="16 17">
    <name type="scientific">Laceyella sediminis</name>
    <dbReference type="NCBI Taxonomy" id="573074"/>
    <lineage>
        <taxon>Bacteria</taxon>
        <taxon>Bacillati</taxon>
        <taxon>Bacillota</taxon>
        <taxon>Bacilli</taxon>
        <taxon>Bacillales</taxon>
        <taxon>Thermoactinomycetaceae</taxon>
        <taxon>Laceyella</taxon>
    </lineage>
</organism>
<dbReference type="EC" id="2.7.1.39" evidence="3 13"/>